<organism evidence="1 2">
    <name type="scientific">Oedothorax gibbosus</name>
    <dbReference type="NCBI Taxonomy" id="931172"/>
    <lineage>
        <taxon>Eukaryota</taxon>
        <taxon>Metazoa</taxon>
        <taxon>Ecdysozoa</taxon>
        <taxon>Arthropoda</taxon>
        <taxon>Chelicerata</taxon>
        <taxon>Arachnida</taxon>
        <taxon>Araneae</taxon>
        <taxon>Araneomorphae</taxon>
        <taxon>Entelegynae</taxon>
        <taxon>Araneoidea</taxon>
        <taxon>Linyphiidae</taxon>
        <taxon>Erigoninae</taxon>
        <taxon>Oedothorax</taxon>
    </lineage>
</organism>
<gene>
    <name evidence="1" type="ORF">JTE90_023086</name>
</gene>
<proteinExistence type="predicted"/>
<evidence type="ECO:0000313" key="2">
    <source>
        <dbReference type="Proteomes" id="UP000827092"/>
    </source>
</evidence>
<accession>A0AAV6UYX0</accession>
<sequence>MKKYLLGQEISSHSRAPYLPEELPGDTKGEGGQTYAIPSPLPHSFQEQVLSEARASYSSHLYGLLWDVRVIFNEVFVPSHSGRKRHWLQVDTWNYTEQDTVKLTFQTLCLQIVPTQALQCTLWVKLYLVSYAERYVL</sequence>
<keyword evidence="2" id="KW-1185">Reference proteome</keyword>
<reference evidence="1 2" key="1">
    <citation type="journal article" date="2022" name="Nat. Ecol. Evol.">
        <title>A masculinizing supergene underlies an exaggerated male reproductive morph in a spider.</title>
        <authorList>
            <person name="Hendrickx F."/>
            <person name="De Corte Z."/>
            <person name="Sonet G."/>
            <person name="Van Belleghem S.M."/>
            <person name="Kostlbacher S."/>
            <person name="Vangestel C."/>
        </authorList>
    </citation>
    <scope>NUCLEOTIDE SEQUENCE [LARGE SCALE GENOMIC DNA]</scope>
    <source>
        <strain evidence="1">W744_W776</strain>
    </source>
</reference>
<protein>
    <submittedName>
        <fullName evidence="1">Uncharacterized protein</fullName>
    </submittedName>
</protein>
<dbReference type="Proteomes" id="UP000827092">
    <property type="component" value="Unassembled WGS sequence"/>
</dbReference>
<dbReference type="AlphaFoldDB" id="A0AAV6UYX0"/>
<comment type="caution">
    <text evidence="1">The sequence shown here is derived from an EMBL/GenBank/DDBJ whole genome shotgun (WGS) entry which is preliminary data.</text>
</comment>
<name>A0AAV6UYX0_9ARAC</name>
<dbReference type="EMBL" id="JAFNEN010000232">
    <property type="protein sequence ID" value="KAG8188741.1"/>
    <property type="molecule type" value="Genomic_DNA"/>
</dbReference>
<evidence type="ECO:0000313" key="1">
    <source>
        <dbReference type="EMBL" id="KAG8188741.1"/>
    </source>
</evidence>